<dbReference type="InterPro" id="IPR022893">
    <property type="entry name" value="Shikimate_DH_fam"/>
</dbReference>
<keyword evidence="3 10" id="KW-0521">NADP</keyword>
<dbReference type="GO" id="GO:0030266">
    <property type="term" value="F:quinate 3-dehydrogenase (NAD+) activity"/>
    <property type="evidence" value="ECO:0007669"/>
    <property type="project" value="UniProtKB-EC"/>
</dbReference>
<evidence type="ECO:0000256" key="1">
    <source>
        <dbReference type="ARBA" id="ARBA00004871"/>
    </source>
</evidence>
<dbReference type="Gene3D" id="3.40.50.10860">
    <property type="entry name" value="Leucine Dehydrogenase, chain A, domain 1"/>
    <property type="match status" value="1"/>
</dbReference>
<accession>A0A2W0HCV4</accession>
<name>A0A2W0HCV4_9BACI</name>
<feature type="binding site" evidence="10">
    <location>
        <begin position="15"/>
        <end position="17"/>
    </location>
    <ligand>
        <name>shikimate</name>
        <dbReference type="ChEBI" id="CHEBI:36208"/>
    </ligand>
</feature>
<dbReference type="EC" id="1.1.1.25" evidence="10"/>
<dbReference type="Gene3D" id="3.40.50.720">
    <property type="entry name" value="NAD(P)-binding Rossmann-like Domain"/>
    <property type="match status" value="1"/>
</dbReference>
<evidence type="ECO:0000259" key="12">
    <source>
        <dbReference type="Pfam" id="PF08501"/>
    </source>
</evidence>
<comment type="subunit">
    <text evidence="10">Homodimer.</text>
</comment>
<evidence type="ECO:0000256" key="7">
    <source>
        <dbReference type="ARBA" id="ARBA00051639"/>
    </source>
</evidence>
<dbReference type="GO" id="GO:0004764">
    <property type="term" value="F:shikimate 3-dehydrogenase (NADP+) activity"/>
    <property type="evidence" value="ECO:0007669"/>
    <property type="project" value="UniProtKB-UniRule"/>
</dbReference>
<evidence type="ECO:0000256" key="2">
    <source>
        <dbReference type="ARBA" id="ARBA00022605"/>
    </source>
</evidence>
<dbReference type="NCBIfam" id="NF001319">
    <property type="entry name" value="PRK00258.3-3"/>
    <property type="match status" value="1"/>
</dbReference>
<organism evidence="14 15">
    <name type="scientific">Alteribacter lacisalsi</name>
    <dbReference type="NCBI Taxonomy" id="2045244"/>
    <lineage>
        <taxon>Bacteria</taxon>
        <taxon>Bacillati</taxon>
        <taxon>Bacillota</taxon>
        <taxon>Bacilli</taxon>
        <taxon>Bacillales</taxon>
        <taxon>Bacillaceae</taxon>
        <taxon>Alteribacter</taxon>
    </lineage>
</organism>
<feature type="binding site" evidence="10">
    <location>
        <position position="220"/>
    </location>
    <ligand>
        <name>shikimate</name>
        <dbReference type="ChEBI" id="CHEBI:36208"/>
    </ligand>
</feature>
<feature type="binding site" evidence="10">
    <location>
        <position position="87"/>
    </location>
    <ligand>
        <name>shikimate</name>
        <dbReference type="ChEBI" id="CHEBI:36208"/>
    </ligand>
</feature>
<evidence type="ECO:0000259" key="13">
    <source>
        <dbReference type="Pfam" id="PF18317"/>
    </source>
</evidence>
<proteinExistence type="inferred from homology"/>
<feature type="active site" description="Proton acceptor" evidence="10">
    <location>
        <position position="66"/>
    </location>
</feature>
<dbReference type="GO" id="GO:0005829">
    <property type="term" value="C:cytosol"/>
    <property type="evidence" value="ECO:0007669"/>
    <property type="project" value="TreeGrafter"/>
</dbReference>
<protein>
    <recommendedName>
        <fullName evidence="10">Shikimate dehydrogenase (NADP(+))</fullName>
        <shortName evidence="10">SDH</shortName>
        <ecNumber evidence="10">1.1.1.25</ecNumber>
    </recommendedName>
</protein>
<feature type="domain" description="SDH C-terminal" evidence="13">
    <location>
        <begin position="241"/>
        <end position="271"/>
    </location>
</feature>
<dbReference type="UniPathway" id="UPA00053">
    <property type="reaction ID" value="UER00087"/>
</dbReference>
<dbReference type="FunFam" id="3.40.50.720:FF:000086">
    <property type="entry name" value="Quinate/shikimate dehydrogenase"/>
    <property type="match status" value="1"/>
</dbReference>
<dbReference type="AlphaFoldDB" id="A0A2W0HCV4"/>
<feature type="binding site" evidence="10">
    <location>
        <position position="241"/>
    </location>
    <ligand>
        <name>NADP(+)</name>
        <dbReference type="ChEBI" id="CHEBI:58349"/>
    </ligand>
</feature>
<dbReference type="GO" id="GO:0009423">
    <property type="term" value="P:chorismate biosynthetic process"/>
    <property type="evidence" value="ECO:0007669"/>
    <property type="project" value="UniProtKB-UniRule"/>
</dbReference>
<dbReference type="PANTHER" id="PTHR21089:SF1">
    <property type="entry name" value="BIFUNCTIONAL 3-DEHYDROQUINATE DEHYDRATASE_SHIKIMATE DEHYDROGENASE, CHLOROPLASTIC"/>
    <property type="match status" value="1"/>
</dbReference>
<evidence type="ECO:0000313" key="15">
    <source>
        <dbReference type="Proteomes" id="UP000248066"/>
    </source>
</evidence>
<evidence type="ECO:0000256" key="8">
    <source>
        <dbReference type="ARBA" id="ARBA00052329"/>
    </source>
</evidence>
<feature type="binding site" evidence="10">
    <location>
        <begin position="150"/>
        <end position="155"/>
    </location>
    <ligand>
        <name>NADP(+)</name>
        <dbReference type="ChEBI" id="CHEBI:58349"/>
    </ligand>
</feature>
<dbReference type="OrthoDB" id="9792692at2"/>
<dbReference type="RefSeq" id="WP_110518807.1">
    <property type="nucleotide sequence ID" value="NZ_PDOF01000001.1"/>
</dbReference>
<dbReference type="InterPro" id="IPR013708">
    <property type="entry name" value="Shikimate_DH-bd_N"/>
</dbReference>
<comment type="function">
    <text evidence="10">Involved in the biosynthesis of the chorismate, which leads to the biosynthesis of aromatic amino acids. Catalyzes the reversible NADPH linked reduction of 3-dehydroshikimate (DHSA) to yield shikimate (SA).</text>
</comment>
<dbReference type="GO" id="GO:0009073">
    <property type="term" value="P:aromatic amino acid family biosynthetic process"/>
    <property type="evidence" value="ECO:0007669"/>
    <property type="project" value="UniProtKB-KW"/>
</dbReference>
<evidence type="ECO:0000259" key="11">
    <source>
        <dbReference type="Pfam" id="PF01488"/>
    </source>
</evidence>
<comment type="pathway">
    <text evidence="9">Aromatic compound metabolism; 3,4-dihydroxybenzoate biosynthesis; 3-dehydroquinate from D-quinate (NAD(+) route).</text>
</comment>
<comment type="catalytic activity">
    <reaction evidence="6 10">
        <text>shikimate + NADP(+) = 3-dehydroshikimate + NADPH + H(+)</text>
        <dbReference type="Rhea" id="RHEA:17737"/>
        <dbReference type="ChEBI" id="CHEBI:15378"/>
        <dbReference type="ChEBI" id="CHEBI:16630"/>
        <dbReference type="ChEBI" id="CHEBI:36208"/>
        <dbReference type="ChEBI" id="CHEBI:57783"/>
        <dbReference type="ChEBI" id="CHEBI:58349"/>
        <dbReference type="EC" id="1.1.1.25"/>
    </reaction>
</comment>
<dbReference type="GO" id="GO:0050661">
    <property type="term" value="F:NADP binding"/>
    <property type="evidence" value="ECO:0007669"/>
    <property type="project" value="InterPro"/>
</dbReference>
<evidence type="ECO:0000256" key="4">
    <source>
        <dbReference type="ARBA" id="ARBA00023002"/>
    </source>
</evidence>
<evidence type="ECO:0000313" key="14">
    <source>
        <dbReference type="EMBL" id="PYZ98716.1"/>
    </source>
</evidence>
<feature type="binding site" evidence="10">
    <location>
        <position position="102"/>
    </location>
    <ligand>
        <name>shikimate</name>
        <dbReference type="ChEBI" id="CHEBI:36208"/>
    </ligand>
</feature>
<comment type="catalytic activity">
    <reaction evidence="7">
        <text>L-quinate + NAD(+) = 3-dehydroquinate + NADH + H(+)</text>
        <dbReference type="Rhea" id="RHEA:22364"/>
        <dbReference type="ChEBI" id="CHEBI:15378"/>
        <dbReference type="ChEBI" id="CHEBI:29751"/>
        <dbReference type="ChEBI" id="CHEBI:32364"/>
        <dbReference type="ChEBI" id="CHEBI:57540"/>
        <dbReference type="ChEBI" id="CHEBI:57945"/>
        <dbReference type="EC" id="1.1.1.24"/>
    </reaction>
</comment>
<dbReference type="Pfam" id="PF08501">
    <property type="entry name" value="Shikimate_dh_N"/>
    <property type="match status" value="1"/>
</dbReference>
<dbReference type="InterPro" id="IPR041121">
    <property type="entry name" value="SDH_C"/>
</dbReference>
<feature type="domain" description="Quinate/shikimate 5-dehydrogenase/glutamyl-tRNA reductase" evidence="11">
    <location>
        <begin position="112"/>
        <end position="192"/>
    </location>
</feature>
<dbReference type="Proteomes" id="UP000248066">
    <property type="component" value="Unassembled WGS sequence"/>
</dbReference>
<feature type="domain" description="Shikimate dehydrogenase substrate binding N-terminal" evidence="12">
    <location>
        <begin position="7"/>
        <end position="89"/>
    </location>
</feature>
<evidence type="ECO:0000256" key="9">
    <source>
        <dbReference type="ARBA" id="ARBA00060613"/>
    </source>
</evidence>
<dbReference type="GO" id="GO:0019632">
    <property type="term" value="P:shikimate metabolic process"/>
    <property type="evidence" value="ECO:0007669"/>
    <property type="project" value="InterPro"/>
</dbReference>
<dbReference type="InterPro" id="IPR036291">
    <property type="entry name" value="NAD(P)-bd_dom_sf"/>
</dbReference>
<feature type="binding site" evidence="10">
    <location>
        <position position="218"/>
    </location>
    <ligand>
        <name>NADP(+)</name>
        <dbReference type="ChEBI" id="CHEBI:58349"/>
    </ligand>
</feature>
<dbReference type="SUPFAM" id="SSF51735">
    <property type="entry name" value="NAD(P)-binding Rossmann-fold domains"/>
    <property type="match status" value="1"/>
</dbReference>
<dbReference type="InterPro" id="IPR006151">
    <property type="entry name" value="Shikm_DH/Glu-tRNA_Rdtase"/>
</dbReference>
<feature type="binding site" evidence="10">
    <location>
        <begin position="126"/>
        <end position="130"/>
    </location>
    <ligand>
        <name>NADP(+)</name>
        <dbReference type="ChEBI" id="CHEBI:58349"/>
    </ligand>
</feature>
<keyword evidence="5 10" id="KW-0057">Aromatic amino acid biosynthesis</keyword>
<feature type="binding site" evidence="10">
    <location>
        <position position="78"/>
    </location>
    <ligand>
        <name>NADP(+)</name>
        <dbReference type="ChEBI" id="CHEBI:58349"/>
    </ligand>
</feature>
<comment type="pathway">
    <text evidence="1 10">Metabolic intermediate biosynthesis; chorismate biosynthesis; chorismate from D-erythrose 4-phosphate and phosphoenolpyruvate: step 4/7.</text>
</comment>
<dbReference type="InterPro" id="IPR046346">
    <property type="entry name" value="Aminoacid_DH-like_N_sf"/>
</dbReference>
<gene>
    <name evidence="10 14" type="primary">aroE</name>
    <name evidence="14" type="ORF">CR205_09110</name>
</gene>
<comment type="catalytic activity">
    <reaction evidence="8">
        <text>shikimate + NAD(+) = 3-dehydroshikimate + NADH + H(+)</text>
        <dbReference type="Rhea" id="RHEA:17741"/>
        <dbReference type="ChEBI" id="CHEBI:15378"/>
        <dbReference type="ChEBI" id="CHEBI:16630"/>
        <dbReference type="ChEBI" id="CHEBI:36208"/>
        <dbReference type="ChEBI" id="CHEBI:57540"/>
        <dbReference type="ChEBI" id="CHEBI:57945"/>
    </reaction>
</comment>
<dbReference type="NCBIfam" id="TIGR00507">
    <property type="entry name" value="aroE"/>
    <property type="match status" value="1"/>
</dbReference>
<dbReference type="Pfam" id="PF01488">
    <property type="entry name" value="Shikimate_DH"/>
    <property type="match status" value="1"/>
</dbReference>
<comment type="caution">
    <text evidence="14">The sequence shown here is derived from an EMBL/GenBank/DDBJ whole genome shotgun (WGS) entry which is preliminary data.</text>
</comment>
<keyword evidence="15" id="KW-1185">Reference proteome</keyword>
<dbReference type="SUPFAM" id="SSF53223">
    <property type="entry name" value="Aminoacid dehydrogenase-like, N-terminal domain"/>
    <property type="match status" value="1"/>
</dbReference>
<reference evidence="14 15" key="1">
    <citation type="submission" date="2017-10" db="EMBL/GenBank/DDBJ databases">
        <title>Bacillus sp. nov., a halophilic bacterium isolated from a Yangshapao Lake.</title>
        <authorList>
            <person name="Wang H."/>
        </authorList>
    </citation>
    <scope>NUCLEOTIDE SEQUENCE [LARGE SCALE GENOMIC DNA]</scope>
    <source>
        <strain evidence="14 15">YSP-3</strain>
    </source>
</reference>
<dbReference type="HAMAP" id="MF_00222">
    <property type="entry name" value="Shikimate_DH_AroE"/>
    <property type="match status" value="1"/>
</dbReference>
<dbReference type="CDD" id="cd01065">
    <property type="entry name" value="NAD_bind_Shikimate_DH"/>
    <property type="match status" value="1"/>
</dbReference>
<dbReference type="InterPro" id="IPR011342">
    <property type="entry name" value="Shikimate_DH"/>
</dbReference>
<evidence type="ECO:0000256" key="6">
    <source>
        <dbReference type="ARBA" id="ARBA00049442"/>
    </source>
</evidence>
<dbReference type="EMBL" id="PDOF01000001">
    <property type="protein sequence ID" value="PYZ98716.1"/>
    <property type="molecule type" value="Genomic_DNA"/>
</dbReference>
<evidence type="ECO:0000256" key="10">
    <source>
        <dbReference type="HAMAP-Rule" id="MF_00222"/>
    </source>
</evidence>
<dbReference type="Pfam" id="PF18317">
    <property type="entry name" value="SDH_C"/>
    <property type="match status" value="1"/>
</dbReference>
<keyword evidence="4 10" id="KW-0560">Oxidoreductase</keyword>
<dbReference type="GO" id="GO:0052734">
    <property type="term" value="F:shikimate 3-dehydrogenase (NAD+) activity"/>
    <property type="evidence" value="ECO:0007669"/>
    <property type="project" value="RHEA"/>
</dbReference>
<keyword evidence="2 10" id="KW-0028">Amino-acid biosynthesis</keyword>
<sequence>MKLLMGVFGHPVAHSMSPVMHKAALGELNIEGSYEAYDIGPEELEDGIKSMKSEGYRGMNITLPHKVAVMDHLDAVSEEAEAIGAVNTIVNENGKLTGYNTDGQGFLDSVLEQVEDLSGKRVLLIGAGGASRAVAVSFARHGVKELAITNRTLSKANEIAVRCKKWCDSRVLPATMAQAAFTGYDLIINTTSIGMSPDVNRMPMSLETVKRNALVCDLIYNPEETRWLREAEKKGAKTLNGIGMFINQGALAFEMWTGKKAPREAMKQAVLFEMKKQQLSNK</sequence>
<feature type="binding site" evidence="10">
    <location>
        <position position="248"/>
    </location>
    <ligand>
        <name>shikimate</name>
        <dbReference type="ChEBI" id="CHEBI:36208"/>
    </ligand>
</feature>
<feature type="binding site" evidence="10">
    <location>
        <position position="62"/>
    </location>
    <ligand>
        <name>shikimate</name>
        <dbReference type="ChEBI" id="CHEBI:36208"/>
    </ligand>
</feature>
<evidence type="ECO:0000256" key="3">
    <source>
        <dbReference type="ARBA" id="ARBA00022857"/>
    </source>
</evidence>
<comment type="similarity">
    <text evidence="10">Belongs to the shikimate dehydrogenase family.</text>
</comment>
<evidence type="ECO:0000256" key="5">
    <source>
        <dbReference type="ARBA" id="ARBA00023141"/>
    </source>
</evidence>
<dbReference type="GO" id="GO:0008652">
    <property type="term" value="P:amino acid biosynthetic process"/>
    <property type="evidence" value="ECO:0007669"/>
    <property type="project" value="UniProtKB-KW"/>
</dbReference>
<dbReference type="PANTHER" id="PTHR21089">
    <property type="entry name" value="SHIKIMATE DEHYDROGENASE"/>
    <property type="match status" value="1"/>
</dbReference>